<feature type="compositionally biased region" description="Polar residues" evidence="1">
    <location>
        <begin position="706"/>
        <end position="749"/>
    </location>
</feature>
<sequence length="850" mass="98544">MQTSINTVDYDNLNIITHPPPPRRRQSGISLIPYRPYVKSLSSVRQPFSHTNGIGEWEVMGKDEIYFTQSNARCIGSLLTDCHISDTIRWDIEGESTRLPMMCKLWMIVDGAVVERGKPHLVQDAAIQVYTAGRNLRTIIAAQKRHDETSSTTTKKINRHRRQSWHELNEYHSVSYYQYTRPVRAEFQASIQCDLDNEYFTSKQEIFHNANEQIVHENDINDFHYENARETVHNISIPQERAQISITTQTESPFKNQSTSIDYQFIRMFNLNLETNQILLSSIVNPYHRASTSNDFSDIIIFFRHGKQYKHQSTSTGDDYPHWWLRLTTDLILADFITNQGEEKEKSILPPSPRHDQSIQTEVEKSRPSSARSSSISTHFELINDIDDENNPQRFYPFSDNSQRIDSRSSDNQSVRSYGNHVKQRTSSKQSEAEYNLWVTSLNQQQHASTPDILSNRTGRYSSSNDTTQIQIKNSENTTATTTVLASLLERYEKSLRERQRAFTIINDQLLDIDDVLKHYKDKIKNSEQSNTTMEFYRDMSDRSLSTITNIIRDKYRKMPEITSEEMIQGYIPSPRTYITSSTIVSPRERQSHRLTLPDYCSLCLTDYNGSSAWIKYNERRIEQLQKRIDLMLQIDDNEEAELLLSLSSSSSSPRYSTVATVSQRIDDILMKKPRSHRSLILDHHDRTTVSPRRYDYRLPYRLNQSLPATPRQLSRNGTRSTTPVSKSVRISTRSVPPTPRTHQSSSPSRPIVSILRRSSVPSKPRPLKLAEPTHVWRSKADGKLYSLKPFSIPRYYRLYNDAGFKEMYDFSRVHDTYSVPDRTNTDDYSSLLTNFVLEHQLPSPIRSVA</sequence>
<feature type="region of interest" description="Disordered" evidence="1">
    <location>
        <begin position="706"/>
        <end position="768"/>
    </location>
</feature>
<dbReference type="OrthoDB" id="9998312at2759"/>
<name>A0A814AT60_9BILA</name>
<feature type="region of interest" description="Disordered" evidence="1">
    <location>
        <begin position="343"/>
        <end position="430"/>
    </location>
</feature>
<evidence type="ECO:0000256" key="1">
    <source>
        <dbReference type="SAM" id="MobiDB-lite"/>
    </source>
</evidence>
<organism evidence="3 5">
    <name type="scientific">Adineta steineri</name>
    <dbReference type="NCBI Taxonomy" id="433720"/>
    <lineage>
        <taxon>Eukaryota</taxon>
        <taxon>Metazoa</taxon>
        <taxon>Spiralia</taxon>
        <taxon>Gnathifera</taxon>
        <taxon>Rotifera</taxon>
        <taxon>Eurotatoria</taxon>
        <taxon>Bdelloidea</taxon>
        <taxon>Adinetida</taxon>
        <taxon>Adinetidae</taxon>
        <taxon>Adineta</taxon>
    </lineage>
</organism>
<comment type="caution">
    <text evidence="3">The sequence shown here is derived from an EMBL/GenBank/DDBJ whole genome shotgun (WGS) entry which is preliminary data.</text>
</comment>
<dbReference type="EMBL" id="CAJNOM010000027">
    <property type="protein sequence ID" value="CAF0844760.1"/>
    <property type="molecule type" value="Genomic_DNA"/>
</dbReference>
<gene>
    <name evidence="3" type="ORF">BJG266_LOCUS11445</name>
    <name evidence="2" type="ORF">QVE165_LOCUS6506</name>
</gene>
<dbReference type="Proteomes" id="UP000663832">
    <property type="component" value="Unassembled WGS sequence"/>
</dbReference>
<keyword evidence="4" id="KW-1185">Reference proteome</keyword>
<evidence type="ECO:0000313" key="3">
    <source>
        <dbReference type="EMBL" id="CAF0919437.1"/>
    </source>
</evidence>
<protein>
    <submittedName>
        <fullName evidence="3">Uncharacterized protein</fullName>
    </submittedName>
</protein>
<feature type="compositionally biased region" description="Basic and acidic residues" evidence="1">
    <location>
        <begin position="343"/>
        <end position="367"/>
    </location>
</feature>
<dbReference type="EMBL" id="CAJNOI010000042">
    <property type="protein sequence ID" value="CAF0919437.1"/>
    <property type="molecule type" value="Genomic_DNA"/>
</dbReference>
<reference evidence="3" key="1">
    <citation type="submission" date="2021-02" db="EMBL/GenBank/DDBJ databases">
        <authorList>
            <person name="Nowell W R."/>
        </authorList>
    </citation>
    <scope>NUCLEOTIDE SEQUENCE</scope>
</reference>
<accession>A0A814AT60</accession>
<evidence type="ECO:0000313" key="5">
    <source>
        <dbReference type="Proteomes" id="UP000663877"/>
    </source>
</evidence>
<dbReference type="Proteomes" id="UP000663877">
    <property type="component" value="Unassembled WGS sequence"/>
</dbReference>
<dbReference type="AlphaFoldDB" id="A0A814AT60"/>
<evidence type="ECO:0000313" key="2">
    <source>
        <dbReference type="EMBL" id="CAF0844760.1"/>
    </source>
</evidence>
<feature type="compositionally biased region" description="Low complexity" evidence="1">
    <location>
        <begin position="368"/>
        <end position="377"/>
    </location>
</feature>
<evidence type="ECO:0000313" key="4">
    <source>
        <dbReference type="Proteomes" id="UP000663832"/>
    </source>
</evidence>
<proteinExistence type="predicted"/>